<name>A0AAU9ETW5_9BACT</name>
<sequence>MASANQEPGKLFMVYCYAEMKPSEDGEDRSCYFSYMLRANSVEEVGDVCAAEFAKLPLDGEPFSAGDAIAIEEIVEIEELPAQGVMLDCKVMQGDYSFVGGMAPYSEESDGIIVYEILPEDEEEEQEALVVLGEE</sequence>
<dbReference type="EMBL" id="AP028679">
    <property type="protein sequence ID" value="BEQ16569.1"/>
    <property type="molecule type" value="Genomic_DNA"/>
</dbReference>
<accession>A0AAU9ETW5</accession>
<dbReference type="AlphaFoldDB" id="A0AAU9ETW5"/>
<dbReference type="Proteomes" id="UP001366166">
    <property type="component" value="Chromosome"/>
</dbReference>
<dbReference type="KEGG" id="dmp:FAK_36350"/>
<dbReference type="RefSeq" id="WP_338602575.1">
    <property type="nucleotide sequence ID" value="NZ_AP028679.1"/>
</dbReference>
<organism evidence="1 2">
    <name type="scientific">Desulfoferula mesophila</name>
    <dbReference type="NCBI Taxonomy" id="3058419"/>
    <lineage>
        <taxon>Bacteria</taxon>
        <taxon>Pseudomonadati</taxon>
        <taxon>Thermodesulfobacteriota</taxon>
        <taxon>Desulfarculia</taxon>
        <taxon>Desulfarculales</taxon>
        <taxon>Desulfarculaceae</taxon>
        <taxon>Desulfoferula</taxon>
    </lineage>
</organism>
<evidence type="ECO:0000313" key="2">
    <source>
        <dbReference type="Proteomes" id="UP001366166"/>
    </source>
</evidence>
<protein>
    <submittedName>
        <fullName evidence="1">Uncharacterized protein</fullName>
    </submittedName>
</protein>
<keyword evidence="2" id="KW-1185">Reference proteome</keyword>
<reference evidence="2" key="1">
    <citation type="journal article" date="2023" name="Arch. Microbiol.">
        <title>Desulfoferula mesophilus gen. nov. sp. nov., a mesophilic sulfate-reducing bacterium isolated from a brackish lake sediment.</title>
        <authorList>
            <person name="Watanabe T."/>
            <person name="Yabe T."/>
            <person name="Tsuji J.M."/>
            <person name="Fukui M."/>
        </authorList>
    </citation>
    <scope>NUCLEOTIDE SEQUENCE [LARGE SCALE GENOMIC DNA]</scope>
    <source>
        <strain evidence="2">12FAK</strain>
    </source>
</reference>
<gene>
    <name evidence="1" type="ORF">FAK_36350</name>
</gene>
<proteinExistence type="predicted"/>
<evidence type="ECO:0000313" key="1">
    <source>
        <dbReference type="EMBL" id="BEQ16569.1"/>
    </source>
</evidence>